<name>A0ACB9RGP3_9MYRT</name>
<proteinExistence type="predicted"/>
<gene>
    <name evidence="1" type="ORF">MLD38_015720</name>
</gene>
<reference evidence="2" key="1">
    <citation type="journal article" date="2023" name="Front. Plant Sci.">
        <title>Chromosomal-level genome assembly of Melastoma candidum provides insights into trichome evolution.</title>
        <authorList>
            <person name="Zhong Y."/>
            <person name="Wu W."/>
            <person name="Sun C."/>
            <person name="Zou P."/>
            <person name="Liu Y."/>
            <person name="Dai S."/>
            <person name="Zhou R."/>
        </authorList>
    </citation>
    <scope>NUCLEOTIDE SEQUENCE [LARGE SCALE GENOMIC DNA]</scope>
</reference>
<dbReference type="EMBL" id="CM042883">
    <property type="protein sequence ID" value="KAI4378207.1"/>
    <property type="molecule type" value="Genomic_DNA"/>
</dbReference>
<organism evidence="1 2">
    <name type="scientific">Melastoma candidum</name>
    <dbReference type="NCBI Taxonomy" id="119954"/>
    <lineage>
        <taxon>Eukaryota</taxon>
        <taxon>Viridiplantae</taxon>
        <taxon>Streptophyta</taxon>
        <taxon>Embryophyta</taxon>
        <taxon>Tracheophyta</taxon>
        <taxon>Spermatophyta</taxon>
        <taxon>Magnoliopsida</taxon>
        <taxon>eudicotyledons</taxon>
        <taxon>Gunneridae</taxon>
        <taxon>Pentapetalae</taxon>
        <taxon>rosids</taxon>
        <taxon>malvids</taxon>
        <taxon>Myrtales</taxon>
        <taxon>Melastomataceae</taxon>
        <taxon>Melastomatoideae</taxon>
        <taxon>Melastomateae</taxon>
        <taxon>Melastoma</taxon>
    </lineage>
</organism>
<sequence length="297" mass="32558">MLCSAPTLPSSANWLDRLRSARGFPASDADDLDGAPLADANPNPNTVPAPPSGPVAVVSMPPSRGMHEIVTSILSDLFEMGETEREPVVENRRSSRKQPNPRFLPCLQDGVRASSLDSRWDERGKEGLEENVGVGEVGEEEGRGVGDGMEQGAAEGDEEEEEGLIGYSRSEVTIIDTSCEVWKFEKLVYRRKDVWKVRDRKGKGRGKMRKTKKRKLGGSESDVRGGMKRKVLKLSNEMPNSAKKDEKNHQNEMGVIGNIEAGPSFSELVARKRDTGGPSVALVKVMPVKIKKTRVFS</sequence>
<evidence type="ECO:0000313" key="1">
    <source>
        <dbReference type="EMBL" id="KAI4378207.1"/>
    </source>
</evidence>
<comment type="caution">
    <text evidence="1">The sequence shown here is derived from an EMBL/GenBank/DDBJ whole genome shotgun (WGS) entry which is preliminary data.</text>
</comment>
<evidence type="ECO:0000313" key="2">
    <source>
        <dbReference type="Proteomes" id="UP001057402"/>
    </source>
</evidence>
<keyword evidence="2" id="KW-1185">Reference proteome</keyword>
<protein>
    <submittedName>
        <fullName evidence="1">Uncharacterized protein</fullName>
    </submittedName>
</protein>
<accession>A0ACB9RGP3</accession>
<dbReference type="Proteomes" id="UP001057402">
    <property type="component" value="Chromosome 4"/>
</dbReference>